<dbReference type="Proteomes" id="UP001059209">
    <property type="component" value="Chromosome"/>
</dbReference>
<reference evidence="1" key="1">
    <citation type="submission" date="2022-09" db="EMBL/GenBank/DDBJ databases">
        <title>Maribacter litopenaei sp. nov., isolated from the intestinal tract of the Pacific White Shrimp, Litopenaeus vannamei.</title>
        <authorList>
            <person name="Kim S.Y."/>
            <person name="Hwang C.Y."/>
        </authorList>
    </citation>
    <scope>NUCLEOTIDE SEQUENCE</scope>
    <source>
        <strain evidence="1">HL-LV01</strain>
    </source>
</reference>
<organism evidence="1 2">
    <name type="scientific">Maribacter litopenaei</name>
    <dbReference type="NCBI Taxonomy" id="2976127"/>
    <lineage>
        <taxon>Bacteria</taxon>
        <taxon>Pseudomonadati</taxon>
        <taxon>Bacteroidota</taxon>
        <taxon>Flavobacteriia</taxon>
        <taxon>Flavobacteriales</taxon>
        <taxon>Flavobacteriaceae</taxon>
        <taxon>Maribacter</taxon>
    </lineage>
</organism>
<accession>A0ABY5YA14</accession>
<dbReference type="RefSeq" id="WP_260572916.1">
    <property type="nucleotide sequence ID" value="NZ_CP104205.1"/>
</dbReference>
<dbReference type="Gene3D" id="3.40.50.880">
    <property type="match status" value="1"/>
</dbReference>
<evidence type="ECO:0000313" key="1">
    <source>
        <dbReference type="EMBL" id="UWX55064.1"/>
    </source>
</evidence>
<evidence type="ECO:0000313" key="2">
    <source>
        <dbReference type="Proteomes" id="UP001059209"/>
    </source>
</evidence>
<sequence>MGIGIDEDTGIIVQGDTFEVLGESYVVIYDGTRWSKERDTIYELPKGSREFYTLKSGDEYNLKTRSVITFEDKEFLSLSESELKKYCSDYKLVGANRISKMFIENGALQFKTNGQTFSLYPSQKLDFT</sequence>
<gene>
    <name evidence="1" type="ORF">NYZ99_20680</name>
</gene>
<name>A0ABY5YA14_9FLAO</name>
<proteinExistence type="predicted"/>
<dbReference type="InterPro" id="IPR029062">
    <property type="entry name" value="Class_I_gatase-like"/>
</dbReference>
<protein>
    <submittedName>
        <fullName evidence="1">Uncharacterized protein</fullName>
    </submittedName>
</protein>
<keyword evidence="2" id="KW-1185">Reference proteome</keyword>
<dbReference type="EMBL" id="CP104205">
    <property type="protein sequence ID" value="UWX55064.1"/>
    <property type="molecule type" value="Genomic_DNA"/>
</dbReference>